<evidence type="ECO:0000256" key="1">
    <source>
        <dbReference type="SAM" id="MobiDB-lite"/>
    </source>
</evidence>
<sequence>MLSLHLKRQRPHYSRDGDETASAEEVNLNAPHAPHQNAIEAFNHVLHIIKREVIQSRRNWDKHEPKMWSRAAELSDAVLTHFTIEQDLVQVRSGFVSYGTIILGKIRVPAVNDEMGKGYIHVRCVSQCSATFKLHLYDAHMPTNIHMGVCQCRCFRS</sequence>
<keyword evidence="3" id="KW-1185">Reference proteome</keyword>
<dbReference type="AlphaFoldDB" id="A0A8I2YWF4"/>
<dbReference type="OrthoDB" id="3344950at2759"/>
<feature type="compositionally biased region" description="Basic residues" evidence="1">
    <location>
        <begin position="1"/>
        <end position="12"/>
    </location>
</feature>
<feature type="region of interest" description="Disordered" evidence="1">
    <location>
        <begin position="1"/>
        <end position="22"/>
    </location>
</feature>
<proteinExistence type="predicted"/>
<accession>A0A8I2YWF4</accession>
<evidence type="ECO:0000313" key="2">
    <source>
        <dbReference type="EMBL" id="KAG6378148.1"/>
    </source>
</evidence>
<reference evidence="2" key="1">
    <citation type="submission" date="2021-03" db="EMBL/GenBank/DDBJ databases">
        <title>Evolutionary innovations through gain and loss of genes in the ectomycorrhizal Boletales.</title>
        <authorList>
            <person name="Wu G."/>
            <person name="Miyauchi S."/>
            <person name="Morin E."/>
            <person name="Yang Z.-L."/>
            <person name="Xu J."/>
            <person name="Martin F.M."/>
        </authorList>
    </citation>
    <scope>NUCLEOTIDE SEQUENCE</scope>
    <source>
        <strain evidence="2">BR01</strain>
    </source>
</reference>
<evidence type="ECO:0000313" key="3">
    <source>
        <dbReference type="Proteomes" id="UP000683000"/>
    </source>
</evidence>
<name>A0A8I2YWF4_9AGAM</name>
<dbReference type="EMBL" id="JAGFBS010000007">
    <property type="protein sequence ID" value="KAG6378148.1"/>
    <property type="molecule type" value="Genomic_DNA"/>
</dbReference>
<comment type="caution">
    <text evidence="2">The sequence shown here is derived from an EMBL/GenBank/DDBJ whole genome shotgun (WGS) entry which is preliminary data.</text>
</comment>
<protein>
    <submittedName>
        <fullName evidence="2">Uncharacterized protein</fullName>
    </submittedName>
</protein>
<gene>
    <name evidence="2" type="ORF">JVT61DRAFT_13836</name>
</gene>
<organism evidence="2 3">
    <name type="scientific">Boletus reticuloceps</name>
    <dbReference type="NCBI Taxonomy" id="495285"/>
    <lineage>
        <taxon>Eukaryota</taxon>
        <taxon>Fungi</taxon>
        <taxon>Dikarya</taxon>
        <taxon>Basidiomycota</taxon>
        <taxon>Agaricomycotina</taxon>
        <taxon>Agaricomycetes</taxon>
        <taxon>Agaricomycetidae</taxon>
        <taxon>Boletales</taxon>
        <taxon>Boletineae</taxon>
        <taxon>Boletaceae</taxon>
        <taxon>Boletoideae</taxon>
        <taxon>Boletus</taxon>
    </lineage>
</organism>
<dbReference type="Proteomes" id="UP000683000">
    <property type="component" value="Unassembled WGS sequence"/>
</dbReference>